<dbReference type="PANTHER" id="PTHR30347">
    <property type="entry name" value="POTASSIUM CHANNEL RELATED"/>
    <property type="match status" value="1"/>
</dbReference>
<accession>A0ABS9BLR0</accession>
<dbReference type="InterPro" id="IPR011066">
    <property type="entry name" value="MscS_channel_C_sf"/>
</dbReference>
<feature type="domain" description="Mechanosensitive ion channel MscS C-terminal" evidence="9">
    <location>
        <begin position="690"/>
        <end position="772"/>
    </location>
</feature>
<feature type="transmembrane region" description="Helical" evidence="7">
    <location>
        <begin position="315"/>
        <end position="336"/>
    </location>
</feature>
<evidence type="ECO:0000256" key="2">
    <source>
        <dbReference type="ARBA" id="ARBA00008017"/>
    </source>
</evidence>
<dbReference type="Pfam" id="PF21082">
    <property type="entry name" value="MS_channel_3rd"/>
    <property type="match status" value="1"/>
</dbReference>
<dbReference type="SUPFAM" id="SSF50182">
    <property type="entry name" value="Sm-like ribonucleoproteins"/>
    <property type="match status" value="1"/>
</dbReference>
<organism evidence="10 11">
    <name type="scientific">Flavihumibacter fluminis</name>
    <dbReference type="NCBI Taxonomy" id="2909236"/>
    <lineage>
        <taxon>Bacteria</taxon>
        <taxon>Pseudomonadati</taxon>
        <taxon>Bacteroidota</taxon>
        <taxon>Chitinophagia</taxon>
        <taxon>Chitinophagales</taxon>
        <taxon>Chitinophagaceae</taxon>
        <taxon>Flavihumibacter</taxon>
    </lineage>
</organism>
<dbReference type="InterPro" id="IPR010920">
    <property type="entry name" value="LSM_dom_sf"/>
</dbReference>
<sequence length="794" mass="89133">MAASDSSAFMKMVKKIGIKEELSSIAKFEKGRIEARQRKVLEAVRQEIQKAGLFLKQSVDTINIIRDLKSSKASFAIVGDGVFRNQGTHHTQRNLFVSDAILEQVAFTLESHRSKLDTYYQTLSGYRYRIDSLSSDSIIYQFPSDSSEVVNYFKTMLSILKEVAPLDSSITNAVSSIQHLLQDVDMFLFEVHTARNEIEKINANLAANLGNREFPNLWEKPKNKRPLPEILNISEKKESLALKFYLKDNITRLLLLAIIIMICTYFLNTLKSHLKENKALHTNYEGQLVVRYPVLSAIIISSSIFQFMFLDPPFIFSFILWIAAAVFLGVLFNRYITPFWMRFWIIIVAAFALSGLSNLILQASRIERWGMLALQVFGIVYGIYILQNKQKAQLRERKILYFIGIFTIIELLAAGFNSFGRYNLSKTFMIIGYSGLIIAILFLWTVRLLNEGLVIASQIYQHPDKKLFYINFEKVGNRVPVLFYIFLIVGWAILMGRHLFVFRQLAGPFNLFLTTERTIGDYSFSINGIFIFVLILFGSLFLSRLISFFAAEPDATSPHQQKIGKVSVGSWLLLIRIIIISTGLFLAIAAAGIPLDRITLIIGALGVGIGLGLQGLVNNLVSGLIIAFEKPVNVGDIIEVDGKSGTMKSIGFRSSVVVTSDGSSLIIPNGDLLSQHLVNWTMSKNRKRISLVVGVAYGTTISQAKEVITGILQADTRISTIPPPVVLARDFAPSSIELEVFFWLSDLRMAGEVKSQVIQQIQEQFEAAGIQIPIPQQEVLLRTPTPHSPNNKTK</sequence>
<name>A0ABS9BLR0_9BACT</name>
<keyword evidence="6 7" id="KW-0472">Membrane</keyword>
<evidence type="ECO:0000256" key="7">
    <source>
        <dbReference type="SAM" id="Phobius"/>
    </source>
</evidence>
<comment type="subcellular location">
    <subcellularLocation>
        <location evidence="1">Cell membrane</location>
        <topology evidence="1">Multi-pass membrane protein</topology>
    </subcellularLocation>
</comment>
<feature type="transmembrane region" description="Helical" evidence="7">
    <location>
        <begin position="288"/>
        <end position="309"/>
    </location>
</feature>
<feature type="transmembrane region" description="Helical" evidence="7">
    <location>
        <begin position="369"/>
        <end position="387"/>
    </location>
</feature>
<comment type="caution">
    <text evidence="10">The sequence shown here is derived from an EMBL/GenBank/DDBJ whole genome shotgun (WGS) entry which is preliminary data.</text>
</comment>
<dbReference type="InterPro" id="IPR011014">
    <property type="entry name" value="MscS_channel_TM-2"/>
</dbReference>
<keyword evidence="4 7" id="KW-0812">Transmembrane</keyword>
<reference evidence="10 11" key="1">
    <citation type="submission" date="2022-01" db="EMBL/GenBank/DDBJ databases">
        <title>Flavihumibacter sp. nov., isolated from sediment of a river.</title>
        <authorList>
            <person name="Liu H."/>
        </authorList>
    </citation>
    <scope>NUCLEOTIDE SEQUENCE [LARGE SCALE GENOMIC DNA]</scope>
    <source>
        <strain evidence="10 11">RY-1</strain>
    </source>
</reference>
<evidence type="ECO:0000313" key="10">
    <source>
        <dbReference type="EMBL" id="MCF1716032.1"/>
    </source>
</evidence>
<dbReference type="InterPro" id="IPR006685">
    <property type="entry name" value="MscS_channel_2nd"/>
</dbReference>
<feature type="transmembrane region" description="Helical" evidence="7">
    <location>
        <begin position="399"/>
        <end position="416"/>
    </location>
</feature>
<evidence type="ECO:0000256" key="4">
    <source>
        <dbReference type="ARBA" id="ARBA00022692"/>
    </source>
</evidence>
<dbReference type="Gene3D" id="2.30.30.60">
    <property type="match status" value="1"/>
</dbReference>
<dbReference type="InterPro" id="IPR052702">
    <property type="entry name" value="MscS-like_channel"/>
</dbReference>
<evidence type="ECO:0000256" key="6">
    <source>
        <dbReference type="ARBA" id="ARBA00023136"/>
    </source>
</evidence>
<dbReference type="RefSeq" id="WP_234866984.1">
    <property type="nucleotide sequence ID" value="NZ_JAKEVY010000004.1"/>
</dbReference>
<evidence type="ECO:0000256" key="3">
    <source>
        <dbReference type="ARBA" id="ARBA00022475"/>
    </source>
</evidence>
<feature type="transmembrane region" description="Helical" evidence="7">
    <location>
        <begin position="522"/>
        <end position="550"/>
    </location>
</feature>
<evidence type="ECO:0000259" key="8">
    <source>
        <dbReference type="Pfam" id="PF00924"/>
    </source>
</evidence>
<feature type="transmembrane region" description="Helical" evidence="7">
    <location>
        <begin position="481"/>
        <end position="502"/>
    </location>
</feature>
<evidence type="ECO:0000256" key="1">
    <source>
        <dbReference type="ARBA" id="ARBA00004651"/>
    </source>
</evidence>
<feature type="transmembrane region" description="Helical" evidence="7">
    <location>
        <begin position="571"/>
        <end position="592"/>
    </location>
</feature>
<dbReference type="Gene3D" id="1.10.287.1260">
    <property type="match status" value="1"/>
</dbReference>
<feature type="transmembrane region" description="Helical" evidence="7">
    <location>
        <begin position="598"/>
        <end position="621"/>
    </location>
</feature>
<dbReference type="Proteomes" id="UP001200145">
    <property type="component" value="Unassembled WGS sequence"/>
</dbReference>
<evidence type="ECO:0000313" key="11">
    <source>
        <dbReference type="Proteomes" id="UP001200145"/>
    </source>
</evidence>
<protein>
    <submittedName>
        <fullName evidence="10">Mechanosensitive ion channel</fullName>
    </submittedName>
</protein>
<gene>
    <name evidence="10" type="ORF">L0U88_15435</name>
</gene>
<dbReference type="SUPFAM" id="SSF82689">
    <property type="entry name" value="Mechanosensitive channel protein MscS (YggB), C-terminal domain"/>
    <property type="match status" value="1"/>
</dbReference>
<dbReference type="PANTHER" id="PTHR30347:SF1">
    <property type="entry name" value="MECHANOSENSITIVE CHANNEL MSCK"/>
    <property type="match status" value="1"/>
</dbReference>
<dbReference type="InterPro" id="IPR049278">
    <property type="entry name" value="MS_channel_C"/>
</dbReference>
<feature type="transmembrane region" description="Helical" evidence="7">
    <location>
        <begin position="343"/>
        <end position="363"/>
    </location>
</feature>
<dbReference type="Pfam" id="PF00924">
    <property type="entry name" value="MS_channel_2nd"/>
    <property type="match status" value="1"/>
</dbReference>
<proteinExistence type="inferred from homology"/>
<dbReference type="Gene3D" id="3.30.70.100">
    <property type="match status" value="1"/>
</dbReference>
<evidence type="ECO:0000259" key="9">
    <source>
        <dbReference type="Pfam" id="PF21082"/>
    </source>
</evidence>
<feature type="transmembrane region" description="Helical" evidence="7">
    <location>
        <begin position="428"/>
        <end position="449"/>
    </location>
</feature>
<keyword evidence="11" id="KW-1185">Reference proteome</keyword>
<comment type="similarity">
    <text evidence="2">Belongs to the MscS (TC 1.A.23) family.</text>
</comment>
<feature type="domain" description="Mechanosensitive ion channel MscS" evidence="8">
    <location>
        <begin position="616"/>
        <end position="681"/>
    </location>
</feature>
<evidence type="ECO:0000256" key="5">
    <source>
        <dbReference type="ARBA" id="ARBA00022989"/>
    </source>
</evidence>
<dbReference type="SUPFAM" id="SSF82861">
    <property type="entry name" value="Mechanosensitive channel protein MscS (YggB), transmembrane region"/>
    <property type="match status" value="1"/>
</dbReference>
<dbReference type="EMBL" id="JAKEVY010000004">
    <property type="protein sequence ID" value="MCF1716032.1"/>
    <property type="molecule type" value="Genomic_DNA"/>
</dbReference>
<keyword evidence="5 7" id="KW-1133">Transmembrane helix</keyword>
<keyword evidence="3" id="KW-1003">Cell membrane</keyword>
<dbReference type="InterPro" id="IPR023408">
    <property type="entry name" value="MscS_beta-dom_sf"/>
</dbReference>
<feature type="transmembrane region" description="Helical" evidence="7">
    <location>
        <begin position="250"/>
        <end position="267"/>
    </location>
</feature>